<dbReference type="Pfam" id="PF03413">
    <property type="entry name" value="PepSY"/>
    <property type="match status" value="1"/>
</dbReference>
<dbReference type="RefSeq" id="WP_022211900.1">
    <property type="nucleotide sequence ID" value="NZ_JACOOQ010000017.1"/>
</dbReference>
<dbReference type="EMBL" id="JACOOQ010000017">
    <property type="protein sequence ID" value="MBC5640802.1"/>
    <property type="molecule type" value="Genomic_DNA"/>
</dbReference>
<dbReference type="Proteomes" id="UP000662088">
    <property type="component" value="Unassembled WGS sequence"/>
</dbReference>
<keyword evidence="1" id="KW-1133">Transmembrane helix</keyword>
<evidence type="ECO:0000256" key="1">
    <source>
        <dbReference type="SAM" id="Phobius"/>
    </source>
</evidence>
<protein>
    <submittedName>
        <fullName evidence="3">PepSY domain-containing protein</fullName>
    </submittedName>
</protein>
<organism evidence="3 4">
    <name type="scientific">Clostridium lentum</name>
    <dbReference type="NCBI Taxonomy" id="2763037"/>
    <lineage>
        <taxon>Bacteria</taxon>
        <taxon>Bacillati</taxon>
        <taxon>Bacillota</taxon>
        <taxon>Clostridia</taxon>
        <taxon>Eubacteriales</taxon>
        <taxon>Clostridiaceae</taxon>
        <taxon>Clostridium</taxon>
    </lineage>
</organism>
<comment type="caution">
    <text evidence="3">The sequence shown here is derived from an EMBL/GenBank/DDBJ whole genome shotgun (WGS) entry which is preliminary data.</text>
</comment>
<keyword evidence="4" id="KW-1185">Reference proteome</keyword>
<evidence type="ECO:0000313" key="3">
    <source>
        <dbReference type="EMBL" id="MBC5640802.1"/>
    </source>
</evidence>
<name>A0A8I0A9Q6_9CLOT</name>
<dbReference type="InterPro" id="IPR025711">
    <property type="entry name" value="PepSY"/>
</dbReference>
<reference evidence="3" key="1">
    <citation type="submission" date="2020-08" db="EMBL/GenBank/DDBJ databases">
        <title>Genome public.</title>
        <authorList>
            <person name="Liu C."/>
            <person name="Sun Q."/>
        </authorList>
    </citation>
    <scope>NUCLEOTIDE SEQUENCE</scope>
    <source>
        <strain evidence="3">NSJ-42</strain>
    </source>
</reference>
<keyword evidence="1" id="KW-0472">Membrane</keyword>
<keyword evidence="1" id="KW-0812">Transmembrane</keyword>
<sequence>MNEKINLIVKTIKEKKRKIIKTMIKLMIVLGVIGVIIAGIFYGYVKSNINYSRSEAEKIALASINGQIVGYRIDLEDGILEYEFKIKDGNNRLYEVKVNSKYGAITDIDYNG</sequence>
<feature type="domain" description="PepSY" evidence="2">
    <location>
        <begin position="51"/>
        <end position="108"/>
    </location>
</feature>
<evidence type="ECO:0000259" key="2">
    <source>
        <dbReference type="Pfam" id="PF03413"/>
    </source>
</evidence>
<evidence type="ECO:0000313" key="4">
    <source>
        <dbReference type="Proteomes" id="UP000662088"/>
    </source>
</evidence>
<proteinExistence type="predicted"/>
<feature type="transmembrane region" description="Helical" evidence="1">
    <location>
        <begin position="23"/>
        <end position="45"/>
    </location>
</feature>
<gene>
    <name evidence="3" type="ORF">H8R92_10285</name>
</gene>
<dbReference type="AlphaFoldDB" id="A0A8I0A9Q6"/>
<dbReference type="Gene3D" id="3.10.450.40">
    <property type="match status" value="1"/>
</dbReference>
<accession>A0A8I0A9Q6</accession>